<dbReference type="Proteomes" id="UP000515908">
    <property type="component" value="Chromosome 02"/>
</dbReference>
<protein>
    <submittedName>
        <fullName evidence="2">Uncharacterized protein</fullName>
    </submittedName>
</protein>
<dbReference type="EMBL" id="LR877146">
    <property type="protein sequence ID" value="CAD2214044.1"/>
    <property type="molecule type" value="Genomic_DNA"/>
</dbReference>
<organism evidence="2 3">
    <name type="scientific">Angomonas deanei</name>
    <dbReference type="NCBI Taxonomy" id="59799"/>
    <lineage>
        <taxon>Eukaryota</taxon>
        <taxon>Discoba</taxon>
        <taxon>Euglenozoa</taxon>
        <taxon>Kinetoplastea</taxon>
        <taxon>Metakinetoplastina</taxon>
        <taxon>Trypanosomatida</taxon>
        <taxon>Trypanosomatidae</taxon>
        <taxon>Strigomonadinae</taxon>
        <taxon>Angomonas</taxon>
    </lineage>
</organism>
<dbReference type="AlphaFoldDB" id="A0A7G2C4G9"/>
<reference evidence="2 3" key="1">
    <citation type="submission" date="2020-08" db="EMBL/GenBank/DDBJ databases">
        <authorList>
            <person name="Newling K."/>
            <person name="Davey J."/>
            <person name="Forrester S."/>
        </authorList>
    </citation>
    <scope>NUCLEOTIDE SEQUENCE [LARGE SCALE GENOMIC DNA]</scope>
    <source>
        <strain evidence="3">Crithidia deanei Carvalho (ATCC PRA-265)</strain>
    </source>
</reference>
<sequence length="129" mass="14599">MEEIEEINSFHSSQDGSEAEEDLVVENLPLPPLPPVYPPKTVEDISAEDLYSVIEELRKQVDDPAQKEKAKQTFQGDTKYLLAVARVLQESNLLYRRVVHDGDVTEALVPQPEVPPPQLDSKYTSWIVQ</sequence>
<evidence type="ECO:0000313" key="2">
    <source>
        <dbReference type="EMBL" id="CAD2214044.1"/>
    </source>
</evidence>
<name>A0A7G2C4G9_9TRYP</name>
<keyword evidence="3" id="KW-1185">Reference proteome</keyword>
<accession>A0A7G2C4G9</accession>
<dbReference type="VEuPathDB" id="TriTrypDB:ADEAN_000148800"/>
<gene>
    <name evidence="2" type="ORF">ADEAN_000148800</name>
</gene>
<proteinExistence type="predicted"/>
<evidence type="ECO:0000313" key="3">
    <source>
        <dbReference type="Proteomes" id="UP000515908"/>
    </source>
</evidence>
<feature type="region of interest" description="Disordered" evidence="1">
    <location>
        <begin position="1"/>
        <end position="23"/>
    </location>
</feature>
<evidence type="ECO:0000256" key="1">
    <source>
        <dbReference type="SAM" id="MobiDB-lite"/>
    </source>
</evidence>